<comment type="caution">
    <text evidence="2">The sequence shown here is derived from an EMBL/GenBank/DDBJ whole genome shotgun (WGS) entry which is preliminary data.</text>
</comment>
<dbReference type="eggNOG" id="ENOG502S87B">
    <property type="taxonomic scope" value="Eukaryota"/>
</dbReference>
<dbReference type="HOGENOM" id="CLU_080238_1_0_1"/>
<evidence type="ECO:0000313" key="2">
    <source>
        <dbReference type="EMBL" id="EFE30921.1"/>
    </source>
</evidence>
<name>D4B0Y6_ARTBC</name>
<dbReference type="KEGG" id="abe:ARB_02114"/>
<dbReference type="RefSeq" id="XP_003011561.1">
    <property type="nucleotide sequence ID" value="XM_003011515.1"/>
</dbReference>
<keyword evidence="1" id="KW-1133">Transmembrane helix</keyword>
<feature type="transmembrane region" description="Helical" evidence="1">
    <location>
        <begin position="20"/>
        <end position="41"/>
    </location>
</feature>
<gene>
    <name evidence="2" type="ORF">ARB_02114</name>
</gene>
<feature type="transmembrane region" description="Helical" evidence="1">
    <location>
        <begin position="251"/>
        <end position="271"/>
    </location>
</feature>
<dbReference type="GeneID" id="9523331"/>
<evidence type="ECO:0000313" key="3">
    <source>
        <dbReference type="Proteomes" id="UP000008866"/>
    </source>
</evidence>
<reference evidence="3" key="1">
    <citation type="journal article" date="2011" name="Genome Biol.">
        <title>Comparative and functional genomics provide insights into the pathogenicity of dermatophytic fungi.</title>
        <authorList>
            <person name="Burmester A."/>
            <person name="Shelest E."/>
            <person name="Gloeckner G."/>
            <person name="Heddergott C."/>
            <person name="Schindler S."/>
            <person name="Staib P."/>
            <person name="Heidel A."/>
            <person name="Felder M."/>
            <person name="Petzold A."/>
            <person name="Szafranski K."/>
            <person name="Feuermann M."/>
            <person name="Pedruzzi I."/>
            <person name="Priebe S."/>
            <person name="Groth M."/>
            <person name="Winkler R."/>
            <person name="Li W."/>
            <person name="Kniemeyer O."/>
            <person name="Schroeckh V."/>
            <person name="Hertweck C."/>
            <person name="Hube B."/>
            <person name="White T.C."/>
            <person name="Platzer M."/>
            <person name="Guthke R."/>
            <person name="Heitman J."/>
            <person name="Woestemeyer J."/>
            <person name="Zipfel P.F."/>
            <person name="Monod M."/>
            <person name="Brakhage A.A."/>
        </authorList>
    </citation>
    <scope>NUCLEOTIDE SEQUENCE [LARGE SCALE GENOMIC DNA]</scope>
    <source>
        <strain evidence="3">ATCC MYA-4681 / CBS 112371</strain>
    </source>
</reference>
<protein>
    <submittedName>
        <fullName evidence="2">Uncharacterized protein</fullName>
    </submittedName>
</protein>
<dbReference type="AlphaFoldDB" id="D4B0Y6"/>
<sequence>MQFLEDRMAAISQLFERYPRALTTAAAVLVVVGAPTAFLLYQHSRLGRKVRHSASRGSLADLPLQDVKSMPESVQDKDAASKTRAVYDVASLSTLGINISPLLADEEILTRYLRRNMTAFSRFPQAYALSLNCDQSSRKTFKASHIQALNFEPGDVVCGAYTVVCREQDRVEFGMALNQIRGRLVTTLERNDGQITFKTQTVMWQPSVVKAPMPLENPVLKFAHEITSWWMLEAGILYLTDYTGGKSPLTVLSSLLSFLTVFIVSSPSSGIKRQKQTIAIDAFPQCGISLVTKFAVFAVFAAFGIF</sequence>
<keyword evidence="1" id="KW-0812">Transmembrane</keyword>
<dbReference type="EMBL" id="ABSU01000025">
    <property type="protein sequence ID" value="EFE30921.1"/>
    <property type="molecule type" value="Genomic_DNA"/>
</dbReference>
<dbReference type="Proteomes" id="UP000008866">
    <property type="component" value="Unassembled WGS sequence"/>
</dbReference>
<accession>D4B0Y6</accession>
<feature type="transmembrane region" description="Helical" evidence="1">
    <location>
        <begin position="283"/>
        <end position="305"/>
    </location>
</feature>
<evidence type="ECO:0000256" key="1">
    <source>
        <dbReference type="SAM" id="Phobius"/>
    </source>
</evidence>
<organism evidence="2 3">
    <name type="scientific">Arthroderma benhamiae (strain ATCC MYA-4681 / CBS 112371)</name>
    <name type="common">Trichophyton mentagrophytes</name>
    <dbReference type="NCBI Taxonomy" id="663331"/>
    <lineage>
        <taxon>Eukaryota</taxon>
        <taxon>Fungi</taxon>
        <taxon>Dikarya</taxon>
        <taxon>Ascomycota</taxon>
        <taxon>Pezizomycotina</taxon>
        <taxon>Eurotiomycetes</taxon>
        <taxon>Eurotiomycetidae</taxon>
        <taxon>Onygenales</taxon>
        <taxon>Arthrodermataceae</taxon>
        <taxon>Trichophyton</taxon>
    </lineage>
</organism>
<dbReference type="OMA" id="AWWLIDS"/>
<keyword evidence="1" id="KW-0472">Membrane</keyword>
<keyword evidence="3" id="KW-1185">Reference proteome</keyword>
<proteinExistence type="predicted"/>